<name>A0A511NF24_9FLAO</name>
<dbReference type="EMBL" id="BJXC01000006">
    <property type="protein sequence ID" value="GEM51419.1"/>
    <property type="molecule type" value="Genomic_DNA"/>
</dbReference>
<dbReference type="GeneID" id="84650632"/>
<dbReference type="AlphaFoldDB" id="A0A511NF24"/>
<evidence type="ECO:0000313" key="2">
    <source>
        <dbReference type="Proteomes" id="UP000321245"/>
    </source>
</evidence>
<protein>
    <submittedName>
        <fullName evidence="1">Uncharacterized protein</fullName>
    </submittedName>
</protein>
<accession>A0A511NF24</accession>
<dbReference type="STRING" id="1218108.GCA_000382425_02508"/>
<gene>
    <name evidence="1" type="ORF">EB1_12090</name>
</gene>
<sequence>MKKILFIVPVIAGLNSCTVKEEYTIGKSGRIQYNYSLNGSDLKDFMAEEESFEKTLNEKKDFVEALGRGITIEEFYKRLTDDHDLLKHHNAAAVKYFKENKTTYNQLKHHKLYVNFDQLTYNTELKTTSENIDQESKLLNNFLFNFFIAIDNPFNTNYLTNTKTATNNSFEIIFNKADYKQLINSLTKEFDSRMQDNMMFNKMFNYQLIIHTPDKILSSSKDGSYYTLDQKTIKLDYTFAEIISEENKSVKITF</sequence>
<organism evidence="1 2">
    <name type="scientific">Empedobacter brevis NBRC 14943 = ATCC 43319</name>
    <dbReference type="NCBI Taxonomy" id="1218108"/>
    <lineage>
        <taxon>Bacteria</taxon>
        <taxon>Pseudomonadati</taxon>
        <taxon>Bacteroidota</taxon>
        <taxon>Flavobacteriia</taxon>
        <taxon>Flavobacteriales</taxon>
        <taxon>Weeksellaceae</taxon>
        <taxon>Empedobacter</taxon>
    </lineage>
</organism>
<keyword evidence="2" id="KW-1185">Reference proteome</keyword>
<evidence type="ECO:0000313" key="1">
    <source>
        <dbReference type="EMBL" id="GEM51419.1"/>
    </source>
</evidence>
<dbReference type="Proteomes" id="UP000321245">
    <property type="component" value="Unassembled WGS sequence"/>
</dbReference>
<proteinExistence type="predicted"/>
<reference evidence="1 2" key="1">
    <citation type="submission" date="2019-07" db="EMBL/GenBank/DDBJ databases">
        <title>Whole genome shotgun sequence of Empedobacter brevis NBRC 14943.</title>
        <authorList>
            <person name="Hosoyama A."/>
            <person name="Uohara A."/>
            <person name="Ohji S."/>
            <person name="Ichikawa N."/>
        </authorList>
    </citation>
    <scope>NUCLEOTIDE SEQUENCE [LARGE SCALE GENOMIC DNA]</scope>
    <source>
        <strain evidence="1 2">NBRC 14943</strain>
    </source>
</reference>
<dbReference type="RefSeq" id="WP_019975981.1">
    <property type="nucleotide sequence ID" value="NZ_BJXC01000006.1"/>
</dbReference>
<dbReference type="OrthoDB" id="9972034at2"/>
<comment type="caution">
    <text evidence="1">The sequence shown here is derived from an EMBL/GenBank/DDBJ whole genome shotgun (WGS) entry which is preliminary data.</text>
</comment>